<evidence type="ECO:0000256" key="2">
    <source>
        <dbReference type="ARBA" id="ARBA00023004"/>
    </source>
</evidence>
<dbReference type="GO" id="GO:0019760">
    <property type="term" value="P:glucosinolate metabolic process"/>
    <property type="evidence" value="ECO:0007669"/>
    <property type="project" value="UniProtKB-ARBA"/>
</dbReference>
<name>A0AAV9W6U7_9PEZI</name>
<dbReference type="SUPFAM" id="SSF50965">
    <property type="entry name" value="Galactose oxidase, central domain"/>
    <property type="match status" value="1"/>
</dbReference>
<dbReference type="InterPro" id="IPR011043">
    <property type="entry name" value="Gal_Oxase/kelch_b-propeller"/>
</dbReference>
<evidence type="ECO:0000256" key="4">
    <source>
        <dbReference type="SAM" id="Phobius"/>
    </source>
</evidence>
<dbReference type="Pfam" id="PF24681">
    <property type="entry name" value="Kelch_KLHDC2_KLHL20_DRC7"/>
    <property type="match status" value="1"/>
</dbReference>
<dbReference type="EMBL" id="JAVHJL010000005">
    <property type="protein sequence ID" value="KAK6503321.1"/>
    <property type="molecule type" value="Genomic_DNA"/>
</dbReference>
<dbReference type="PANTHER" id="PTHR47435">
    <property type="entry name" value="KELCH REPEAT PROTEIN (AFU_ORTHOLOGUE AFUA_5G12780)"/>
    <property type="match status" value="1"/>
</dbReference>
<feature type="region of interest" description="Disordered" evidence="3">
    <location>
        <begin position="438"/>
        <end position="464"/>
    </location>
</feature>
<evidence type="ECO:0000313" key="6">
    <source>
        <dbReference type="Proteomes" id="UP001370758"/>
    </source>
</evidence>
<evidence type="ECO:0000313" key="5">
    <source>
        <dbReference type="EMBL" id="KAK6503321.1"/>
    </source>
</evidence>
<protein>
    <recommendedName>
        <fullName evidence="7">Kelch repeat protein</fullName>
    </recommendedName>
</protein>
<dbReference type="Gene3D" id="2.120.10.80">
    <property type="entry name" value="Kelch-type beta propeller"/>
    <property type="match status" value="1"/>
</dbReference>
<evidence type="ECO:0000256" key="3">
    <source>
        <dbReference type="SAM" id="MobiDB-lite"/>
    </source>
</evidence>
<evidence type="ECO:0000256" key="1">
    <source>
        <dbReference type="ARBA" id="ARBA00022737"/>
    </source>
</evidence>
<dbReference type="InterPro" id="IPR015915">
    <property type="entry name" value="Kelch-typ_b-propeller"/>
</dbReference>
<proteinExistence type="predicted"/>
<dbReference type="AlphaFoldDB" id="A0AAV9W6U7"/>
<dbReference type="Proteomes" id="UP001370758">
    <property type="component" value="Unassembled WGS sequence"/>
</dbReference>
<sequence length="573" mass="62183">MSQKEADPVRDTCSLTGHSGLAVGDLLYIQGGRMIYNWQIGWDGYGQNPYLRVLNLTSTVRMQDVVDDIDVIETKAAPFNWDGELMPDTRSPLFWLDTTVKKAYLALGAYMNIANTSYIANRDWNPGVPGKLWTANVKDGNILTDWTESNLKIGGRDGNLVGTAASWFDEESRMGYAFGGAYIESSEFGEPVNQLLTFNAKTGVWRNESTPFTQTASGWMHGIKLDGRTVLLAGMGVTNGQQGSVDLVRIYDTNSTQWYTQRTNGTPPENRFWSGCSVLVAAQDKSSYQIIVYGGANNDRTFGDVWALSIPSFTWMQLSDDIDSNVAAAPRYSPSCNLMKKHTMVVFGGNRVIGGSTYNYPQCDNNGRLAFFFDLNLLEWSSVVSGDEPEDYRVPQMIYESIGGDANGGATLTQPPGGFNQAGMSTVFAAFASATSATSSSPASTTTSSTETTSATSAPSSSPALSGGAIGGIAAGAVIIIALIAVGIWFYLRKRRVPREVATPLPPPPPTDPNKGWIQHPSELQGPYVQQRMELHGNYTNPVKVELPVNQPNTYSPVVQHQQVSQGLYEAPA</sequence>
<gene>
    <name evidence="5" type="ORF">TWF481_008344</name>
</gene>
<organism evidence="5 6">
    <name type="scientific">Arthrobotrys musiformis</name>
    <dbReference type="NCBI Taxonomy" id="47236"/>
    <lineage>
        <taxon>Eukaryota</taxon>
        <taxon>Fungi</taxon>
        <taxon>Dikarya</taxon>
        <taxon>Ascomycota</taxon>
        <taxon>Pezizomycotina</taxon>
        <taxon>Orbiliomycetes</taxon>
        <taxon>Orbiliales</taxon>
        <taxon>Orbiliaceae</taxon>
        <taxon>Arthrobotrys</taxon>
    </lineage>
</organism>
<keyword evidence="1" id="KW-0677">Repeat</keyword>
<comment type="caution">
    <text evidence="5">The sequence shown here is derived from an EMBL/GenBank/DDBJ whole genome shotgun (WGS) entry which is preliminary data.</text>
</comment>
<keyword evidence="4" id="KW-0472">Membrane</keyword>
<keyword evidence="4" id="KW-0812">Transmembrane</keyword>
<evidence type="ECO:0008006" key="7">
    <source>
        <dbReference type="Google" id="ProtNLM"/>
    </source>
</evidence>
<keyword evidence="6" id="KW-1185">Reference proteome</keyword>
<dbReference type="PANTHER" id="PTHR47435:SF4">
    <property type="entry name" value="KELCH REPEAT PROTEIN (AFU_ORTHOLOGUE AFUA_5G12780)"/>
    <property type="match status" value="1"/>
</dbReference>
<keyword evidence="2" id="KW-0408">Iron</keyword>
<feature type="transmembrane region" description="Helical" evidence="4">
    <location>
        <begin position="469"/>
        <end position="492"/>
    </location>
</feature>
<reference evidence="5 6" key="1">
    <citation type="submission" date="2023-08" db="EMBL/GenBank/DDBJ databases">
        <authorList>
            <person name="Palmer J.M."/>
        </authorList>
    </citation>
    <scope>NUCLEOTIDE SEQUENCE [LARGE SCALE GENOMIC DNA]</scope>
    <source>
        <strain evidence="5 6">TWF481</strain>
    </source>
</reference>
<keyword evidence="4" id="KW-1133">Transmembrane helix</keyword>
<accession>A0AAV9W6U7</accession>